<evidence type="ECO:0000313" key="1">
    <source>
        <dbReference type="EMBL" id="MFC3912241.1"/>
    </source>
</evidence>
<dbReference type="Proteomes" id="UP001595692">
    <property type="component" value="Unassembled WGS sequence"/>
</dbReference>
<name>A0ABV8CJ30_9GAMM</name>
<organism evidence="1 2">
    <name type="scientific">Pseudaeromonas sharmana</name>
    <dbReference type="NCBI Taxonomy" id="328412"/>
    <lineage>
        <taxon>Bacteria</taxon>
        <taxon>Pseudomonadati</taxon>
        <taxon>Pseudomonadota</taxon>
        <taxon>Gammaproteobacteria</taxon>
        <taxon>Aeromonadales</taxon>
        <taxon>Aeromonadaceae</taxon>
        <taxon>Pseudaeromonas</taxon>
    </lineage>
</organism>
<accession>A0ABV8CJ30</accession>
<evidence type="ECO:0000313" key="2">
    <source>
        <dbReference type="Proteomes" id="UP001595692"/>
    </source>
</evidence>
<dbReference type="RefSeq" id="WP_377150342.1">
    <property type="nucleotide sequence ID" value="NZ_JBHSAF010000001.1"/>
</dbReference>
<keyword evidence="2" id="KW-1185">Reference proteome</keyword>
<gene>
    <name evidence="1" type="ORF">ACFOSS_02025</name>
</gene>
<sequence length="250" mass="29286">MHKFNLIENARDSLEHALAHIKPIQSNQTGDWKRIIIDIAHAIELLLKEKLRQIHPAFVYDNIDKYPSKDAFTVGAEKTLKRLQNIGNITFSKEEIGAITSAREKRNEIEHYEFSITDKDATVLVGQALSFVFHFSDKHLNLDWKPIFFKDRKWSTLSEYTQFYENIRKTASDNIFENDIYVIGCTFCHNDTFDVEHEKCLVCGYEEKVHDCKHCREAYIYSSCGFNEEANLCPNCEYKEGYAAFYHEKY</sequence>
<protein>
    <submittedName>
        <fullName evidence="1">Uncharacterized protein</fullName>
    </submittedName>
</protein>
<dbReference type="EMBL" id="JBHSAF010000001">
    <property type="protein sequence ID" value="MFC3912241.1"/>
    <property type="molecule type" value="Genomic_DNA"/>
</dbReference>
<reference evidence="2" key="1">
    <citation type="journal article" date="2019" name="Int. J. Syst. Evol. Microbiol.">
        <title>The Global Catalogue of Microorganisms (GCM) 10K type strain sequencing project: providing services to taxonomists for standard genome sequencing and annotation.</title>
        <authorList>
            <consortium name="The Broad Institute Genomics Platform"/>
            <consortium name="The Broad Institute Genome Sequencing Center for Infectious Disease"/>
            <person name="Wu L."/>
            <person name="Ma J."/>
        </authorList>
    </citation>
    <scope>NUCLEOTIDE SEQUENCE [LARGE SCALE GENOMIC DNA]</scope>
    <source>
        <strain evidence="2">CCUG 54939</strain>
    </source>
</reference>
<comment type="caution">
    <text evidence="1">The sequence shown here is derived from an EMBL/GenBank/DDBJ whole genome shotgun (WGS) entry which is preliminary data.</text>
</comment>
<proteinExistence type="predicted"/>